<dbReference type="EMBL" id="QKKZ01000007">
    <property type="protein sequence ID" value="KAB7512644.1"/>
    <property type="molecule type" value="Genomic_DNA"/>
</dbReference>
<reference evidence="2 3" key="1">
    <citation type="submission" date="2019-10" db="EMBL/GenBank/DDBJ databases">
        <title>Unraveling microbial dark matter from salterns through culturing: the case of the genus Halosegnis.</title>
        <authorList>
            <person name="Duran-Viseras A."/>
            <person name="Andrei A.-S."/>
            <person name="Vera-Gargallo B."/>
            <person name="Ghai R."/>
            <person name="Sanchez-Porro C."/>
            <person name="Ventosa A."/>
        </authorList>
    </citation>
    <scope>NUCLEOTIDE SEQUENCE [LARGE SCALE GENOMIC DNA]</scope>
    <source>
        <strain evidence="2 3">F18-79</strain>
    </source>
</reference>
<keyword evidence="3" id="KW-1185">Reference proteome</keyword>
<feature type="transmembrane region" description="Helical" evidence="1">
    <location>
        <begin position="241"/>
        <end position="260"/>
    </location>
</feature>
<evidence type="ECO:0008006" key="4">
    <source>
        <dbReference type="Google" id="ProtNLM"/>
    </source>
</evidence>
<keyword evidence="1" id="KW-1133">Transmembrane helix</keyword>
<keyword evidence="1" id="KW-0812">Transmembrane</keyword>
<evidence type="ECO:0000313" key="3">
    <source>
        <dbReference type="Proteomes" id="UP000326865"/>
    </source>
</evidence>
<sequence length="362" mass="38213">MPTRRSILESCVALLLATAPATARRSVADEPPAEPFSVNPRQIARQVETNSKAVFGRIDHDALEQYRQSLDDVVVDSRRATALNETVGEVLNLDRRRSGVRALGGAVPSITDVSTPRVDIERDGATTHGVIGYDTTPEGATSPPTAVERTLTVLDSADSVVASVPESDTAEAVALGVTLDDSVPHVRGAVVGATGNSERAVSRLLGRHGLSPDEFARLESCHKGNVTTVTATPEPGRRAQAIGLILATLLFALIGTYVLGVGESEATTGIPNVEFSFEYERYAEGWKSTITHAGGDSIDGSLAVRWEDGDRSFEATWTANGGTIEAGDTYVQYGLGSGVTLRVVWERGEAAATIGSSTTPRD</sequence>
<dbReference type="AlphaFoldDB" id="A0A5N5U282"/>
<keyword evidence="1" id="KW-0472">Membrane</keyword>
<evidence type="ECO:0000313" key="2">
    <source>
        <dbReference type="EMBL" id="KAB7512644.1"/>
    </source>
</evidence>
<accession>A0A5N5U282</accession>
<proteinExistence type="predicted"/>
<name>A0A5N5U282_9EURY</name>
<organism evidence="2 3">
    <name type="scientific">Halosegnis rubeus</name>
    <dbReference type="NCBI Taxonomy" id="2212850"/>
    <lineage>
        <taxon>Archaea</taxon>
        <taxon>Methanobacteriati</taxon>
        <taxon>Methanobacteriota</taxon>
        <taxon>Stenosarchaea group</taxon>
        <taxon>Halobacteria</taxon>
        <taxon>Halobacteriales</taxon>
        <taxon>Natronomonadaceae</taxon>
        <taxon>Halosegnis</taxon>
    </lineage>
</organism>
<evidence type="ECO:0000256" key="1">
    <source>
        <dbReference type="SAM" id="Phobius"/>
    </source>
</evidence>
<dbReference type="RefSeq" id="WP_152134317.1">
    <property type="nucleotide sequence ID" value="NZ_QKKZ01000007.1"/>
</dbReference>
<dbReference type="Proteomes" id="UP000326865">
    <property type="component" value="Unassembled WGS sequence"/>
</dbReference>
<protein>
    <recommendedName>
        <fullName evidence="4">Archaeal Type IV pilin N-terminal domain-containing protein</fullName>
    </recommendedName>
</protein>
<gene>
    <name evidence="2" type="ORF">DM867_12035</name>
</gene>
<comment type="caution">
    <text evidence="2">The sequence shown here is derived from an EMBL/GenBank/DDBJ whole genome shotgun (WGS) entry which is preliminary data.</text>
</comment>